<proteinExistence type="predicted"/>
<name>A0A451BMC2_9GAMM</name>
<evidence type="ECO:0000256" key="1">
    <source>
        <dbReference type="SAM" id="MobiDB-lite"/>
    </source>
</evidence>
<protein>
    <submittedName>
        <fullName evidence="2">Uncharacterized protein</fullName>
    </submittedName>
</protein>
<feature type="region of interest" description="Disordered" evidence="1">
    <location>
        <begin position="1"/>
        <end position="23"/>
    </location>
</feature>
<accession>A0A451BMC2</accession>
<dbReference type="AlphaFoldDB" id="A0A451BMC2"/>
<sequence>MGLPAKRGTGTGHTGWRADGHSPFQAVRAIRHKPPRKTIDEEQRALGSSASFWKLIEKRREENGISRKELERALESV</sequence>
<organism evidence="2">
    <name type="scientific">Candidatus Kentrum sp. SD</name>
    <dbReference type="NCBI Taxonomy" id="2126332"/>
    <lineage>
        <taxon>Bacteria</taxon>
        <taxon>Pseudomonadati</taxon>
        <taxon>Pseudomonadota</taxon>
        <taxon>Gammaproteobacteria</taxon>
        <taxon>Candidatus Kentrum</taxon>
    </lineage>
</organism>
<reference evidence="2" key="1">
    <citation type="submission" date="2019-02" db="EMBL/GenBank/DDBJ databases">
        <authorList>
            <person name="Gruber-Vodicka R. H."/>
            <person name="Seah K. B. B."/>
        </authorList>
    </citation>
    <scope>NUCLEOTIDE SEQUENCE</scope>
    <source>
        <strain evidence="2">BECK_S127</strain>
    </source>
</reference>
<evidence type="ECO:0000313" key="2">
    <source>
        <dbReference type="EMBL" id="VFK79461.1"/>
    </source>
</evidence>
<dbReference type="EMBL" id="CAADHB010000050">
    <property type="protein sequence ID" value="VFK79461.1"/>
    <property type="molecule type" value="Genomic_DNA"/>
</dbReference>
<gene>
    <name evidence="2" type="ORF">BECKSD772D_GA0070982_105027</name>
</gene>